<dbReference type="PANTHER" id="PTHR42854">
    <property type="entry name" value="EUKARYOTIC TRANSLATION INITIATION FACTOR 2 SUBUNIT 3 FAMILY MEMBER"/>
    <property type="match status" value="1"/>
</dbReference>
<gene>
    <name evidence="11" type="primary">eif2g</name>
    <name evidence="13" type="ORF">ACFQJ9_18205</name>
</gene>
<comment type="function">
    <text evidence="11">eIF-2 functions in the early steps of protein synthesis by forming a ternary complex with GTP and initiator tRNA.</text>
</comment>
<keyword evidence="9 11" id="KW-0342">GTP-binding</keyword>
<keyword evidence="4 11" id="KW-0479">Metal-binding</keyword>
<dbReference type="InterPro" id="IPR009001">
    <property type="entry name" value="Transl_elong_EF1A/Init_IF2_C"/>
</dbReference>
<evidence type="ECO:0000256" key="4">
    <source>
        <dbReference type="ARBA" id="ARBA00022723"/>
    </source>
</evidence>
<evidence type="ECO:0000313" key="13">
    <source>
        <dbReference type="EMBL" id="MFC7201314.1"/>
    </source>
</evidence>
<comment type="caution">
    <text evidence="11">Lacks conserved residue(s) required for the propagation of feature annotation.</text>
</comment>
<dbReference type="RefSeq" id="WP_279528065.1">
    <property type="nucleotide sequence ID" value="NZ_CP122312.1"/>
</dbReference>
<dbReference type="InterPro" id="IPR005225">
    <property type="entry name" value="Small_GTP-bd"/>
</dbReference>
<comment type="cofactor">
    <cofactor evidence="1 11">
        <name>Mg(2+)</name>
        <dbReference type="ChEBI" id="CHEBI:18420"/>
    </cofactor>
</comment>
<dbReference type="GO" id="GO:0003743">
    <property type="term" value="F:translation initiation factor activity"/>
    <property type="evidence" value="ECO:0007669"/>
    <property type="project" value="UniProtKB-KW"/>
</dbReference>
<dbReference type="InterPro" id="IPR009000">
    <property type="entry name" value="Transl_B-barrel_sf"/>
</dbReference>
<evidence type="ECO:0000259" key="12">
    <source>
        <dbReference type="PROSITE" id="PS51722"/>
    </source>
</evidence>
<dbReference type="SUPFAM" id="SSF52540">
    <property type="entry name" value="P-loop containing nucleoside triphosphate hydrolases"/>
    <property type="match status" value="1"/>
</dbReference>
<dbReference type="PANTHER" id="PTHR42854:SF3">
    <property type="entry name" value="EUKARYOTIC TRANSLATION INITIATION FACTOR 2 SUBUNIT 3-RELATED"/>
    <property type="match status" value="1"/>
</dbReference>
<dbReference type="InterPro" id="IPR027417">
    <property type="entry name" value="P-loop_NTPase"/>
</dbReference>
<protein>
    <recommendedName>
        <fullName evidence="11">Translation initiation factor 2 subunit gamma</fullName>
        <ecNumber evidence="11">3.6.5.3</ecNumber>
    </recommendedName>
    <alternativeName>
        <fullName evidence="11">aIF2-gamma</fullName>
    </alternativeName>
    <alternativeName>
        <fullName evidence="11">eIF-2-gamma</fullName>
    </alternativeName>
</protein>
<reference evidence="13 14" key="1">
    <citation type="journal article" date="2019" name="Int. J. Syst. Evol. Microbiol.">
        <title>The Global Catalogue of Microorganisms (GCM) 10K type strain sequencing project: providing services to taxonomists for standard genome sequencing and annotation.</title>
        <authorList>
            <consortium name="The Broad Institute Genomics Platform"/>
            <consortium name="The Broad Institute Genome Sequencing Center for Infectious Disease"/>
            <person name="Wu L."/>
            <person name="Ma J."/>
        </authorList>
    </citation>
    <scope>NUCLEOTIDE SEQUENCE [LARGE SCALE GENOMIC DNA]</scope>
    <source>
        <strain evidence="13 14">XZGYJ-43</strain>
    </source>
</reference>
<dbReference type="NCBIfam" id="NF003077">
    <property type="entry name" value="PRK04000.1"/>
    <property type="match status" value="1"/>
</dbReference>
<evidence type="ECO:0000256" key="1">
    <source>
        <dbReference type="ARBA" id="ARBA00001946"/>
    </source>
</evidence>
<proteinExistence type="inferred from homology"/>
<comment type="catalytic activity">
    <reaction evidence="10 11">
        <text>GTP + H2O = GDP + phosphate + H(+)</text>
        <dbReference type="Rhea" id="RHEA:19669"/>
        <dbReference type="ChEBI" id="CHEBI:15377"/>
        <dbReference type="ChEBI" id="CHEBI:15378"/>
        <dbReference type="ChEBI" id="CHEBI:37565"/>
        <dbReference type="ChEBI" id="CHEBI:43474"/>
        <dbReference type="ChEBI" id="CHEBI:58189"/>
        <dbReference type="EC" id="3.6.5.3"/>
    </reaction>
</comment>
<name>A0ABD5Z849_9EURY</name>
<dbReference type="InterPro" id="IPR050543">
    <property type="entry name" value="eIF2G"/>
</dbReference>
<keyword evidence="3 11" id="KW-0396">Initiation factor</keyword>
<comment type="subunit">
    <text evidence="11">Heterotrimer composed of an alpha, a beta and a gamma chain.</text>
</comment>
<dbReference type="InterPro" id="IPR044128">
    <property type="entry name" value="eIF2g_GTP-bd"/>
</dbReference>
<dbReference type="HAMAP" id="MF_00119">
    <property type="entry name" value="eIF_2_gamma"/>
    <property type="match status" value="1"/>
</dbReference>
<dbReference type="Pfam" id="PF09173">
    <property type="entry name" value="eIF2_C"/>
    <property type="match status" value="1"/>
</dbReference>
<feature type="binding site" evidence="11">
    <location>
        <position position="46"/>
    </location>
    <ligand>
        <name>Mg(2+)</name>
        <dbReference type="ChEBI" id="CHEBI:18420"/>
        <label>1</label>
    </ligand>
</feature>
<evidence type="ECO:0000256" key="5">
    <source>
        <dbReference type="ARBA" id="ARBA00022741"/>
    </source>
</evidence>
<dbReference type="Gene3D" id="2.40.30.10">
    <property type="entry name" value="Translation factors"/>
    <property type="match status" value="2"/>
</dbReference>
<dbReference type="PRINTS" id="PR00315">
    <property type="entry name" value="ELONGATNFCT"/>
</dbReference>
<feature type="binding site" evidence="11">
    <location>
        <position position="44"/>
    </location>
    <ligand>
        <name>Mg(2+)</name>
        <dbReference type="ChEBI" id="CHEBI:18420"/>
        <label>2</label>
    </ligand>
</feature>
<dbReference type="Pfam" id="PF00009">
    <property type="entry name" value="GTP_EFTU"/>
    <property type="match status" value="1"/>
</dbReference>
<evidence type="ECO:0000313" key="14">
    <source>
        <dbReference type="Proteomes" id="UP001596447"/>
    </source>
</evidence>
<feature type="binding site" evidence="11">
    <location>
        <position position="23"/>
    </location>
    <ligand>
        <name>Mg(2+)</name>
        <dbReference type="ChEBI" id="CHEBI:18420"/>
        <label>1</label>
    </ligand>
</feature>
<feature type="binding site" evidence="11">
    <location>
        <begin position="182"/>
        <end position="184"/>
    </location>
    <ligand>
        <name>GTP</name>
        <dbReference type="ChEBI" id="CHEBI:37565"/>
    </ligand>
</feature>
<evidence type="ECO:0000256" key="9">
    <source>
        <dbReference type="ARBA" id="ARBA00023134"/>
    </source>
</evidence>
<evidence type="ECO:0000256" key="8">
    <source>
        <dbReference type="ARBA" id="ARBA00022917"/>
    </source>
</evidence>
<dbReference type="FunFam" id="2.40.30.10:FF:000075">
    <property type="entry name" value="Translation initiation factor 2 subunit gamma"/>
    <property type="match status" value="1"/>
</dbReference>
<dbReference type="FunFam" id="3.40.50.300:FF:000065">
    <property type="entry name" value="Eukaryotic translation initiation factor 2 subunit gamma"/>
    <property type="match status" value="1"/>
</dbReference>
<evidence type="ECO:0000256" key="10">
    <source>
        <dbReference type="ARBA" id="ARBA00048107"/>
    </source>
</evidence>
<dbReference type="CDD" id="cd15490">
    <property type="entry name" value="eIF2_gamma_III"/>
    <property type="match status" value="1"/>
</dbReference>
<dbReference type="EMBL" id="JBHTAR010000011">
    <property type="protein sequence ID" value="MFC7201314.1"/>
    <property type="molecule type" value="Genomic_DNA"/>
</dbReference>
<dbReference type="SUPFAM" id="SSF50465">
    <property type="entry name" value="EF-Tu/eEF-1alpha/eIF2-gamma C-terminal domain"/>
    <property type="match status" value="1"/>
</dbReference>
<feature type="binding site" evidence="11">
    <location>
        <position position="19"/>
    </location>
    <ligand>
        <name>Mg(2+)</name>
        <dbReference type="ChEBI" id="CHEBI:18420"/>
        <label>2</label>
    </ligand>
</feature>
<dbReference type="GO" id="GO:0003746">
    <property type="term" value="F:translation elongation factor activity"/>
    <property type="evidence" value="ECO:0007669"/>
    <property type="project" value="UniProtKB-UniRule"/>
</dbReference>
<keyword evidence="5 11" id="KW-0547">Nucleotide-binding</keyword>
<dbReference type="AlphaFoldDB" id="A0ABD5Z849"/>
<dbReference type="CDD" id="cd03688">
    <property type="entry name" value="eIF2_gamma_II"/>
    <property type="match status" value="1"/>
</dbReference>
<evidence type="ECO:0000256" key="7">
    <source>
        <dbReference type="ARBA" id="ARBA00022842"/>
    </source>
</evidence>
<dbReference type="NCBIfam" id="TIGR03680">
    <property type="entry name" value="eif2g_arch"/>
    <property type="match status" value="1"/>
</dbReference>
<evidence type="ECO:0000256" key="3">
    <source>
        <dbReference type="ARBA" id="ARBA00022540"/>
    </source>
</evidence>
<accession>A0ABD5Z849</accession>
<dbReference type="InterPro" id="IPR000795">
    <property type="entry name" value="T_Tr_GTP-bd_dom"/>
</dbReference>
<sequence>MAHNHRQPEVNIGLVGHVDHGKTTLVRALSGEWTDQHSEEMKRGISIRLGYADATLRKCPECEEPEAFTVDETCDEHDVETDVLRTVSFVDAPGHETLMATMLAGASLMDGAVLVVSANESVPQPQTEEHLMALDIIGIENVVIAQNKVDLVDAETARENYEQIQEFVEGTVAEGAPIVPVSAEQEINIDLIIDALEETIPTPERDPEADPEMFVARSFDINKPGTKWDGLKGGVVGGSLVEGELEAGDDLEIRPGREVEEEGETEWRPVETSVRSLQAGGEMVDSVSPGGLLGVGTGLDPSLTKGDALAGQVAGHPGTLPPVWNDFTMEVDLLDRLVGAEEGEEVEEISTGEPLMLTVGTATTVGAVTSARTGECEVQLKRPVCAREGAKIAINRRVGARWRLIGIGTLSG</sequence>
<dbReference type="Gene3D" id="3.40.50.300">
    <property type="entry name" value="P-loop containing nucleotide triphosphate hydrolases"/>
    <property type="match status" value="1"/>
</dbReference>
<feature type="binding site" evidence="11">
    <location>
        <begin position="147"/>
        <end position="150"/>
    </location>
    <ligand>
        <name>GTP</name>
        <dbReference type="ChEBI" id="CHEBI:37565"/>
    </ligand>
</feature>
<dbReference type="EC" id="3.6.5.3" evidence="11"/>
<comment type="caution">
    <text evidence="13">The sequence shown here is derived from an EMBL/GenBank/DDBJ whole genome shotgun (WGS) entry which is preliminary data.</text>
</comment>
<organism evidence="13 14">
    <name type="scientific">Halospeciosus flavus</name>
    <dbReference type="NCBI Taxonomy" id="3032283"/>
    <lineage>
        <taxon>Archaea</taxon>
        <taxon>Methanobacteriati</taxon>
        <taxon>Methanobacteriota</taxon>
        <taxon>Stenosarchaea group</taxon>
        <taxon>Halobacteria</taxon>
        <taxon>Halobacteriales</taxon>
        <taxon>Halobacteriaceae</taxon>
        <taxon>Halospeciosus</taxon>
    </lineage>
</organism>
<keyword evidence="7 11" id="KW-0460">Magnesium</keyword>
<dbReference type="InterPro" id="IPR015256">
    <property type="entry name" value="eIF2g_C"/>
</dbReference>
<dbReference type="Proteomes" id="UP001596447">
    <property type="component" value="Unassembled WGS sequence"/>
</dbReference>
<evidence type="ECO:0000256" key="11">
    <source>
        <dbReference type="HAMAP-Rule" id="MF_00119"/>
    </source>
</evidence>
<comment type="similarity">
    <text evidence="2 11">Belongs to the TRAFAC class translation factor GTPase superfamily. Classic translation factor GTPase family. EIF2G subfamily.</text>
</comment>
<dbReference type="GO" id="GO:0046872">
    <property type="term" value="F:metal ion binding"/>
    <property type="evidence" value="ECO:0007669"/>
    <property type="project" value="UniProtKB-KW"/>
</dbReference>
<feature type="domain" description="Tr-type G" evidence="12">
    <location>
        <begin position="7"/>
        <end position="204"/>
    </location>
</feature>
<feature type="binding site" evidence="11">
    <location>
        <begin position="19"/>
        <end position="24"/>
    </location>
    <ligand>
        <name>GTP</name>
        <dbReference type="ChEBI" id="CHEBI:37565"/>
    </ligand>
</feature>
<keyword evidence="14" id="KW-1185">Reference proteome</keyword>
<dbReference type="SUPFAM" id="SSF50447">
    <property type="entry name" value="Translation proteins"/>
    <property type="match status" value="1"/>
</dbReference>
<dbReference type="InterPro" id="IPR044127">
    <property type="entry name" value="eIF2g_dom_2"/>
</dbReference>
<dbReference type="PROSITE" id="PS51722">
    <property type="entry name" value="G_TR_2"/>
    <property type="match status" value="1"/>
</dbReference>
<dbReference type="FunFam" id="2.40.30.10:FF:000009">
    <property type="entry name" value="Eukaryotic translation initiation factor 2 subunit gamma"/>
    <property type="match status" value="1"/>
</dbReference>
<evidence type="ECO:0000256" key="6">
    <source>
        <dbReference type="ARBA" id="ARBA00022801"/>
    </source>
</evidence>
<dbReference type="InterPro" id="IPR022424">
    <property type="entry name" value="TIF2_gsu"/>
</dbReference>
<evidence type="ECO:0000256" key="2">
    <source>
        <dbReference type="ARBA" id="ARBA00005388"/>
    </source>
</evidence>
<dbReference type="NCBIfam" id="TIGR00231">
    <property type="entry name" value="small_GTP"/>
    <property type="match status" value="1"/>
</dbReference>
<dbReference type="CDD" id="cd01888">
    <property type="entry name" value="eIF2_gamma"/>
    <property type="match status" value="1"/>
</dbReference>
<dbReference type="GO" id="GO:0005525">
    <property type="term" value="F:GTP binding"/>
    <property type="evidence" value="ECO:0007669"/>
    <property type="project" value="UniProtKB-UniRule"/>
</dbReference>
<dbReference type="GO" id="GO:0016787">
    <property type="term" value="F:hydrolase activity"/>
    <property type="evidence" value="ECO:0007669"/>
    <property type="project" value="UniProtKB-KW"/>
</dbReference>
<keyword evidence="8 11" id="KW-0648">Protein biosynthesis</keyword>
<keyword evidence="6 11" id="KW-0378">Hydrolase</keyword>